<dbReference type="PANTHER" id="PTHR47789">
    <property type="entry name" value="LAS SEVENTEEN-BINDING PROTEIN 5"/>
    <property type="match status" value="1"/>
</dbReference>
<gene>
    <name evidence="3" type="ORF">EDD18DRAFT_1319444</name>
</gene>
<sequence>MKKLFGRDKTKVTKPKDQPEDHLPSISTPIHQQHAVYHHSTPSLQNPRDSRHPASDEDRWEVVAADDQPRAPGLPPSRNSSFSSLPPGASPPIPAPRSPSPFTAAGKKKQSPLTPALGILRALDPHSLDSTAHNIDSSVSDHGHTDRRNRFWAKDKHQESPNDDPPSITRMIGFLTATASEDWSMVLEVCERSSASDTNAKEAVRALRREFKYGEPPAQLSAARLWAIMLRNSTETFISQSMSKKFLDTLDDVIASPRTSPVVRERVMDVVAAAAYASGTKKDIGFRALWRKVKPPEKPDEGIPFDNDDAMFSPPVNNRLSHYENPVSSPDPALRTAHNHRKRKSPTRNRIIPPDEDIKRLFQECKIGQGNASLLSQALALARPEDLREKDVIQEFYLKCRQSQEIIFAQIPWATAGAERSRAEQQRRRTLSDTSILEDAPLPSTTEERLLEALLGANAEIAEALKQYEDLERVGLEREAEENSRRDVRMDPRVRFGVCSLSFWLTCFTAKAAVGTARTIISYGPSPAHSSRSRPVSLLHSDVSAAQTLAPPPAPHGPRSPTSVHSRTSSPNVELTIATLANGSDSYSSSSDDSVETPIKPSAKALGKRRVIEAEEADNPFDPDDLFYENRDEFPVEERNDSDSDDSRDVRWHNAHPVHFVYDAAAERTRQRLETGHGLVVNGVH</sequence>
<dbReference type="AlphaFoldDB" id="A0AA39Q7T3"/>
<dbReference type="InterPro" id="IPR002014">
    <property type="entry name" value="VHS_dom"/>
</dbReference>
<feature type="region of interest" description="Disordered" evidence="1">
    <location>
        <begin position="1"/>
        <end position="111"/>
    </location>
</feature>
<feature type="compositionally biased region" description="Pro residues" evidence="1">
    <location>
        <begin position="88"/>
        <end position="99"/>
    </location>
</feature>
<dbReference type="GO" id="GO:0043130">
    <property type="term" value="F:ubiquitin binding"/>
    <property type="evidence" value="ECO:0007669"/>
    <property type="project" value="InterPro"/>
</dbReference>
<dbReference type="InterPro" id="IPR045007">
    <property type="entry name" value="LSB5"/>
</dbReference>
<evidence type="ECO:0000313" key="3">
    <source>
        <dbReference type="EMBL" id="KAK0497770.1"/>
    </source>
</evidence>
<protein>
    <recommendedName>
        <fullName evidence="2">VHS domain-containing protein</fullName>
    </recommendedName>
</protein>
<dbReference type="CDD" id="cd16980">
    <property type="entry name" value="VHS_Lsb5"/>
    <property type="match status" value="1"/>
</dbReference>
<feature type="region of interest" description="Disordered" evidence="1">
    <location>
        <begin position="326"/>
        <end position="354"/>
    </location>
</feature>
<evidence type="ECO:0000313" key="4">
    <source>
        <dbReference type="Proteomes" id="UP001175228"/>
    </source>
</evidence>
<dbReference type="EMBL" id="JAUEPU010000012">
    <property type="protein sequence ID" value="KAK0497770.1"/>
    <property type="molecule type" value="Genomic_DNA"/>
</dbReference>
<comment type="caution">
    <text evidence="3">The sequence shown here is derived from an EMBL/GenBank/DDBJ whole genome shotgun (WGS) entry which is preliminary data.</text>
</comment>
<feature type="domain" description="VHS" evidence="2">
    <location>
        <begin position="180"/>
        <end position="271"/>
    </location>
</feature>
<dbReference type="PANTHER" id="PTHR47789:SF2">
    <property type="entry name" value="VHS DOMAIN-CONTAINING PROTEIN"/>
    <property type="match status" value="1"/>
</dbReference>
<feature type="compositionally biased region" description="Polar residues" evidence="1">
    <location>
        <begin position="562"/>
        <end position="583"/>
    </location>
</feature>
<dbReference type="GO" id="GO:0007034">
    <property type="term" value="P:vacuolar transport"/>
    <property type="evidence" value="ECO:0007669"/>
    <property type="project" value="UniProtKB-ARBA"/>
</dbReference>
<dbReference type="GO" id="GO:0030479">
    <property type="term" value="C:actin cortical patch"/>
    <property type="evidence" value="ECO:0007669"/>
    <property type="project" value="TreeGrafter"/>
</dbReference>
<feature type="compositionally biased region" description="Basic and acidic residues" evidence="1">
    <location>
        <begin position="1"/>
        <end position="23"/>
    </location>
</feature>
<feature type="compositionally biased region" description="Basic residues" evidence="1">
    <location>
        <begin position="337"/>
        <end position="347"/>
    </location>
</feature>
<dbReference type="SUPFAM" id="SSF89009">
    <property type="entry name" value="GAT-like domain"/>
    <property type="match status" value="1"/>
</dbReference>
<dbReference type="Proteomes" id="UP001175228">
    <property type="component" value="Unassembled WGS sequence"/>
</dbReference>
<evidence type="ECO:0000256" key="1">
    <source>
        <dbReference type="SAM" id="MobiDB-lite"/>
    </source>
</evidence>
<organism evidence="3 4">
    <name type="scientific">Armillaria luteobubalina</name>
    <dbReference type="NCBI Taxonomy" id="153913"/>
    <lineage>
        <taxon>Eukaryota</taxon>
        <taxon>Fungi</taxon>
        <taxon>Dikarya</taxon>
        <taxon>Basidiomycota</taxon>
        <taxon>Agaricomycotina</taxon>
        <taxon>Agaricomycetes</taxon>
        <taxon>Agaricomycetidae</taxon>
        <taxon>Agaricales</taxon>
        <taxon>Marasmiineae</taxon>
        <taxon>Physalacriaceae</taxon>
        <taxon>Armillaria</taxon>
    </lineage>
</organism>
<evidence type="ECO:0000259" key="2">
    <source>
        <dbReference type="PROSITE" id="PS50179"/>
    </source>
</evidence>
<name>A0AA39Q7T3_9AGAR</name>
<feature type="region of interest" description="Disordered" evidence="1">
    <location>
        <begin position="547"/>
        <end position="601"/>
    </location>
</feature>
<dbReference type="PROSITE" id="PS50179">
    <property type="entry name" value="VHS"/>
    <property type="match status" value="1"/>
</dbReference>
<dbReference type="SUPFAM" id="SSF48464">
    <property type="entry name" value="ENTH/VHS domain"/>
    <property type="match status" value="1"/>
</dbReference>
<accession>A0AA39Q7T3</accession>
<dbReference type="InterPro" id="IPR038425">
    <property type="entry name" value="GAT_sf"/>
</dbReference>
<dbReference type="Pfam" id="PF00790">
    <property type="entry name" value="VHS"/>
    <property type="match status" value="1"/>
</dbReference>
<feature type="compositionally biased region" description="Basic and acidic residues" evidence="1">
    <location>
        <begin position="48"/>
        <end position="61"/>
    </location>
</feature>
<reference evidence="3" key="1">
    <citation type="submission" date="2023-06" db="EMBL/GenBank/DDBJ databases">
        <authorList>
            <consortium name="Lawrence Berkeley National Laboratory"/>
            <person name="Ahrendt S."/>
            <person name="Sahu N."/>
            <person name="Indic B."/>
            <person name="Wong-Bajracharya J."/>
            <person name="Merenyi Z."/>
            <person name="Ke H.-M."/>
            <person name="Monk M."/>
            <person name="Kocsube S."/>
            <person name="Drula E."/>
            <person name="Lipzen A."/>
            <person name="Balint B."/>
            <person name="Henrissat B."/>
            <person name="Andreopoulos B."/>
            <person name="Martin F.M."/>
            <person name="Harder C.B."/>
            <person name="Rigling D."/>
            <person name="Ford K.L."/>
            <person name="Foster G.D."/>
            <person name="Pangilinan J."/>
            <person name="Papanicolaou A."/>
            <person name="Barry K."/>
            <person name="LaButti K."/>
            <person name="Viragh M."/>
            <person name="Koriabine M."/>
            <person name="Yan M."/>
            <person name="Riley R."/>
            <person name="Champramary S."/>
            <person name="Plett K.L."/>
            <person name="Tsai I.J."/>
            <person name="Slot J."/>
            <person name="Sipos G."/>
            <person name="Plett J."/>
            <person name="Nagy L.G."/>
            <person name="Grigoriev I.V."/>
        </authorList>
    </citation>
    <scope>NUCLEOTIDE SEQUENCE</scope>
    <source>
        <strain evidence="3">HWK02</strain>
    </source>
</reference>
<dbReference type="InterPro" id="IPR008942">
    <property type="entry name" value="ENTH_VHS"/>
</dbReference>
<dbReference type="GO" id="GO:0035091">
    <property type="term" value="F:phosphatidylinositol binding"/>
    <property type="evidence" value="ECO:0007669"/>
    <property type="project" value="InterPro"/>
</dbReference>
<dbReference type="Gene3D" id="1.25.40.90">
    <property type="match status" value="1"/>
</dbReference>
<dbReference type="GO" id="GO:0006897">
    <property type="term" value="P:endocytosis"/>
    <property type="evidence" value="ECO:0007669"/>
    <property type="project" value="InterPro"/>
</dbReference>
<keyword evidence="4" id="KW-1185">Reference proteome</keyword>
<dbReference type="SMART" id="SM00288">
    <property type="entry name" value="VHS"/>
    <property type="match status" value="1"/>
</dbReference>
<dbReference type="GO" id="GO:0051666">
    <property type="term" value="P:actin cortical patch localization"/>
    <property type="evidence" value="ECO:0007669"/>
    <property type="project" value="TreeGrafter"/>
</dbReference>
<proteinExistence type="predicted"/>
<dbReference type="CDD" id="cd21383">
    <property type="entry name" value="GAT_GGA_Tom1-like"/>
    <property type="match status" value="1"/>
</dbReference>
<dbReference type="GO" id="GO:0007015">
    <property type="term" value="P:actin filament organization"/>
    <property type="evidence" value="ECO:0007669"/>
    <property type="project" value="InterPro"/>
</dbReference>
<dbReference type="Gene3D" id="1.20.58.160">
    <property type="match status" value="1"/>
</dbReference>